<dbReference type="GO" id="GO:0005524">
    <property type="term" value="F:ATP binding"/>
    <property type="evidence" value="ECO:0007669"/>
    <property type="project" value="UniProtKB-KW"/>
</dbReference>
<dbReference type="CDD" id="cd00082">
    <property type="entry name" value="HisKA"/>
    <property type="match status" value="1"/>
</dbReference>
<comment type="subcellular location">
    <subcellularLocation>
        <location evidence="2">Cell inner membrane</location>
        <topology evidence="2">Multi-pass membrane protein</topology>
    </subcellularLocation>
</comment>
<evidence type="ECO:0000256" key="3">
    <source>
        <dbReference type="ARBA" id="ARBA00012438"/>
    </source>
</evidence>
<dbReference type="EMBL" id="QZCH01000017">
    <property type="protein sequence ID" value="RJG42457.1"/>
    <property type="molecule type" value="Genomic_DNA"/>
</dbReference>
<feature type="domain" description="PAC" evidence="21">
    <location>
        <begin position="323"/>
        <end position="373"/>
    </location>
</feature>
<evidence type="ECO:0000256" key="12">
    <source>
        <dbReference type="ARBA" id="ARBA00022989"/>
    </source>
</evidence>
<evidence type="ECO:0000256" key="9">
    <source>
        <dbReference type="ARBA" id="ARBA00022741"/>
    </source>
</evidence>
<feature type="modified residue" description="Phosphohistidine" evidence="15">
    <location>
        <position position="952"/>
    </location>
</feature>
<dbReference type="GO" id="GO:0005886">
    <property type="term" value="C:plasma membrane"/>
    <property type="evidence" value="ECO:0007669"/>
    <property type="project" value="UniProtKB-SubCell"/>
</dbReference>
<feature type="domain" description="Response regulatory" evidence="19">
    <location>
        <begin position="757"/>
        <end position="874"/>
    </location>
</feature>
<name>A0A418YD45_9GAMM</name>
<dbReference type="PROSITE" id="PS50113">
    <property type="entry name" value="PAC"/>
    <property type="match status" value="2"/>
</dbReference>
<evidence type="ECO:0000256" key="17">
    <source>
        <dbReference type="SAM" id="Phobius"/>
    </source>
</evidence>
<dbReference type="InterPro" id="IPR001789">
    <property type="entry name" value="Sig_transdc_resp-reg_receiver"/>
</dbReference>
<feature type="domain" description="PAS" evidence="20">
    <location>
        <begin position="367"/>
        <end position="415"/>
    </location>
</feature>
<evidence type="ECO:0000259" key="22">
    <source>
        <dbReference type="PROSITE" id="PS50885"/>
    </source>
</evidence>
<evidence type="ECO:0000256" key="14">
    <source>
        <dbReference type="ARBA" id="ARBA00023136"/>
    </source>
</evidence>
<evidence type="ECO:0000259" key="18">
    <source>
        <dbReference type="PROSITE" id="PS50109"/>
    </source>
</evidence>
<dbReference type="InterPro" id="IPR035965">
    <property type="entry name" value="PAS-like_dom_sf"/>
</dbReference>
<dbReference type="Gene3D" id="3.30.450.20">
    <property type="entry name" value="PAS domain"/>
    <property type="match status" value="2"/>
</dbReference>
<evidence type="ECO:0000259" key="20">
    <source>
        <dbReference type="PROSITE" id="PS50112"/>
    </source>
</evidence>
<dbReference type="PROSITE" id="PS50885">
    <property type="entry name" value="HAMP"/>
    <property type="match status" value="1"/>
</dbReference>
<dbReference type="GO" id="GO:0000155">
    <property type="term" value="F:phosphorelay sensor kinase activity"/>
    <property type="evidence" value="ECO:0007669"/>
    <property type="project" value="InterPro"/>
</dbReference>
<evidence type="ECO:0000256" key="2">
    <source>
        <dbReference type="ARBA" id="ARBA00004429"/>
    </source>
</evidence>
<dbReference type="InterPro" id="IPR004358">
    <property type="entry name" value="Sig_transdc_His_kin-like_C"/>
</dbReference>
<dbReference type="SMART" id="SM00091">
    <property type="entry name" value="PAS"/>
    <property type="match status" value="2"/>
</dbReference>
<dbReference type="PROSITE" id="PS50109">
    <property type="entry name" value="HIS_KIN"/>
    <property type="match status" value="1"/>
</dbReference>
<dbReference type="FunFam" id="3.30.565.10:FF:000010">
    <property type="entry name" value="Sensor histidine kinase RcsC"/>
    <property type="match status" value="1"/>
</dbReference>
<keyword evidence="10" id="KW-0418">Kinase</keyword>
<dbReference type="CDD" id="cd16922">
    <property type="entry name" value="HATPase_EvgS-ArcB-TorS-like"/>
    <property type="match status" value="1"/>
</dbReference>
<keyword evidence="11" id="KW-0067">ATP-binding</keyword>
<dbReference type="Gene3D" id="3.30.565.10">
    <property type="entry name" value="Histidine kinase-like ATPase, C-terminal domain"/>
    <property type="match status" value="1"/>
</dbReference>
<dbReference type="SMART" id="SM00388">
    <property type="entry name" value="HisKA"/>
    <property type="match status" value="1"/>
</dbReference>
<comment type="caution">
    <text evidence="24">The sequence shown here is derived from an EMBL/GenBank/DDBJ whole genome shotgun (WGS) entry which is preliminary data.</text>
</comment>
<dbReference type="NCBIfam" id="TIGR00229">
    <property type="entry name" value="sensory_box"/>
    <property type="match status" value="2"/>
</dbReference>
<evidence type="ECO:0000259" key="23">
    <source>
        <dbReference type="PROSITE" id="PS50894"/>
    </source>
</evidence>
<evidence type="ECO:0000313" key="25">
    <source>
        <dbReference type="Proteomes" id="UP000283255"/>
    </source>
</evidence>
<feature type="domain" description="PAC" evidence="21">
    <location>
        <begin position="442"/>
        <end position="494"/>
    </location>
</feature>
<dbReference type="SMART" id="SM00387">
    <property type="entry name" value="HATPase_c"/>
    <property type="match status" value="1"/>
</dbReference>
<organism evidence="24 25">
    <name type="scientific">Motilimonas pumila</name>
    <dbReference type="NCBI Taxonomy" id="2303987"/>
    <lineage>
        <taxon>Bacteria</taxon>
        <taxon>Pseudomonadati</taxon>
        <taxon>Pseudomonadota</taxon>
        <taxon>Gammaproteobacteria</taxon>
        <taxon>Alteromonadales</taxon>
        <taxon>Alteromonadales genera incertae sedis</taxon>
        <taxon>Motilimonas</taxon>
    </lineage>
</organism>
<dbReference type="SUPFAM" id="SSF47384">
    <property type="entry name" value="Homodimeric domain of signal transducing histidine kinase"/>
    <property type="match status" value="1"/>
</dbReference>
<evidence type="ECO:0000256" key="6">
    <source>
        <dbReference type="ARBA" id="ARBA00022553"/>
    </source>
</evidence>
<evidence type="ECO:0000259" key="19">
    <source>
        <dbReference type="PROSITE" id="PS50110"/>
    </source>
</evidence>
<evidence type="ECO:0000256" key="11">
    <source>
        <dbReference type="ARBA" id="ARBA00022840"/>
    </source>
</evidence>
<dbReference type="Proteomes" id="UP000283255">
    <property type="component" value="Unassembled WGS sequence"/>
</dbReference>
<dbReference type="SUPFAM" id="SSF52172">
    <property type="entry name" value="CheY-like"/>
    <property type="match status" value="1"/>
</dbReference>
<dbReference type="InterPro" id="IPR008207">
    <property type="entry name" value="Sig_transdc_His_kin_Hpt_dom"/>
</dbReference>
<dbReference type="AlphaFoldDB" id="A0A418YD45"/>
<evidence type="ECO:0000259" key="21">
    <source>
        <dbReference type="PROSITE" id="PS50113"/>
    </source>
</evidence>
<dbReference type="SUPFAM" id="SSF47226">
    <property type="entry name" value="Histidine-containing phosphotransfer domain, HPT domain"/>
    <property type="match status" value="1"/>
</dbReference>
<dbReference type="Gene3D" id="1.10.287.130">
    <property type="match status" value="1"/>
</dbReference>
<dbReference type="InterPro" id="IPR036097">
    <property type="entry name" value="HisK_dim/P_sf"/>
</dbReference>
<dbReference type="CDD" id="cd17546">
    <property type="entry name" value="REC_hyHK_CKI1_RcsC-like"/>
    <property type="match status" value="1"/>
</dbReference>
<dbReference type="Pfam" id="PF00672">
    <property type="entry name" value="HAMP"/>
    <property type="match status" value="1"/>
</dbReference>
<dbReference type="Pfam" id="PF00072">
    <property type="entry name" value="Response_reg"/>
    <property type="match status" value="1"/>
</dbReference>
<dbReference type="EC" id="2.7.13.3" evidence="3"/>
<feature type="transmembrane region" description="Helical" evidence="17">
    <location>
        <begin position="6"/>
        <end position="30"/>
    </location>
</feature>
<dbReference type="InterPro" id="IPR003661">
    <property type="entry name" value="HisK_dim/P_dom"/>
</dbReference>
<dbReference type="InterPro" id="IPR000700">
    <property type="entry name" value="PAS-assoc_C"/>
</dbReference>
<dbReference type="InterPro" id="IPR003660">
    <property type="entry name" value="HAMP_dom"/>
</dbReference>
<evidence type="ECO:0000313" key="24">
    <source>
        <dbReference type="EMBL" id="RJG42457.1"/>
    </source>
</evidence>
<feature type="transmembrane region" description="Helical" evidence="17">
    <location>
        <begin position="153"/>
        <end position="176"/>
    </location>
</feature>
<feature type="modified residue" description="4-aspartylphosphate" evidence="16">
    <location>
        <position position="806"/>
    </location>
</feature>
<accession>A0A418YD45</accession>
<dbReference type="Gene3D" id="6.10.340.10">
    <property type="match status" value="1"/>
</dbReference>
<comment type="catalytic activity">
    <reaction evidence="1">
        <text>ATP + protein L-histidine = ADP + protein N-phospho-L-histidine.</text>
        <dbReference type="EC" id="2.7.13.3"/>
    </reaction>
</comment>
<dbReference type="Pfam" id="PF02518">
    <property type="entry name" value="HATPase_c"/>
    <property type="match status" value="1"/>
</dbReference>
<keyword evidence="13" id="KW-0902">Two-component regulatory system</keyword>
<dbReference type="InterPro" id="IPR036890">
    <property type="entry name" value="HATPase_C_sf"/>
</dbReference>
<evidence type="ECO:0000256" key="1">
    <source>
        <dbReference type="ARBA" id="ARBA00000085"/>
    </source>
</evidence>
<gene>
    <name evidence="24" type="ORF">D1Z90_13365</name>
</gene>
<dbReference type="SMART" id="SM00086">
    <property type="entry name" value="PAC"/>
    <property type="match status" value="2"/>
</dbReference>
<dbReference type="PRINTS" id="PR00344">
    <property type="entry name" value="BCTRLSENSOR"/>
</dbReference>
<dbReference type="SUPFAM" id="SSF55785">
    <property type="entry name" value="PYP-like sensor domain (PAS domain)"/>
    <property type="match status" value="2"/>
</dbReference>
<keyword evidence="12 17" id="KW-1133">Transmembrane helix</keyword>
<evidence type="ECO:0000256" key="7">
    <source>
        <dbReference type="ARBA" id="ARBA00022679"/>
    </source>
</evidence>
<dbReference type="InterPro" id="IPR001610">
    <property type="entry name" value="PAC"/>
</dbReference>
<evidence type="ECO:0000256" key="13">
    <source>
        <dbReference type="ARBA" id="ARBA00023012"/>
    </source>
</evidence>
<dbReference type="OrthoDB" id="9810730at2"/>
<feature type="domain" description="HPt" evidence="23">
    <location>
        <begin position="913"/>
        <end position="1010"/>
    </location>
</feature>
<keyword evidence="9" id="KW-0547">Nucleotide-binding</keyword>
<evidence type="ECO:0000256" key="5">
    <source>
        <dbReference type="ARBA" id="ARBA00022519"/>
    </source>
</evidence>
<keyword evidence="5" id="KW-0997">Cell inner membrane</keyword>
<dbReference type="PANTHER" id="PTHR43047">
    <property type="entry name" value="TWO-COMPONENT HISTIDINE PROTEIN KINASE"/>
    <property type="match status" value="1"/>
</dbReference>
<dbReference type="CDD" id="cd06225">
    <property type="entry name" value="HAMP"/>
    <property type="match status" value="1"/>
</dbReference>
<evidence type="ECO:0000256" key="15">
    <source>
        <dbReference type="PROSITE-ProRule" id="PRU00110"/>
    </source>
</evidence>
<dbReference type="InterPro" id="IPR036641">
    <property type="entry name" value="HPT_dom_sf"/>
</dbReference>
<evidence type="ECO:0000256" key="16">
    <source>
        <dbReference type="PROSITE-ProRule" id="PRU00169"/>
    </source>
</evidence>
<dbReference type="CDD" id="cd00130">
    <property type="entry name" value="PAS"/>
    <property type="match status" value="2"/>
</dbReference>
<dbReference type="Gene3D" id="1.20.120.160">
    <property type="entry name" value="HPT domain"/>
    <property type="match status" value="1"/>
</dbReference>
<keyword evidence="4" id="KW-1003">Cell membrane</keyword>
<keyword evidence="14 17" id="KW-0472">Membrane</keyword>
<reference evidence="24 25" key="2">
    <citation type="submission" date="2019-01" db="EMBL/GenBank/DDBJ databases">
        <title>Motilimonas pumilus sp. nov., isolated from the gut of sea cucumber (Apostichopus japonicus).</title>
        <authorList>
            <person name="Wang F.-Q."/>
            <person name="Ren L.-H."/>
            <person name="Lin Y.-W."/>
            <person name="Sun G.-H."/>
            <person name="Du Z.-J."/>
            <person name="Zhao J.-X."/>
            <person name="Liu X.-J."/>
            <person name="Liu L.-J."/>
        </authorList>
    </citation>
    <scope>NUCLEOTIDE SEQUENCE [LARGE SCALE GENOMIC DNA]</scope>
    <source>
        <strain evidence="24 25">PLHSC7-2</strain>
    </source>
</reference>
<feature type="domain" description="Histidine kinase" evidence="18">
    <location>
        <begin position="512"/>
        <end position="733"/>
    </location>
</feature>
<evidence type="ECO:0000256" key="4">
    <source>
        <dbReference type="ARBA" id="ARBA00022475"/>
    </source>
</evidence>
<keyword evidence="7" id="KW-0808">Transferase</keyword>
<feature type="domain" description="PAS" evidence="20">
    <location>
        <begin position="245"/>
        <end position="316"/>
    </location>
</feature>
<dbReference type="InterPro" id="IPR003594">
    <property type="entry name" value="HATPase_dom"/>
</dbReference>
<keyword evidence="25" id="KW-1185">Reference proteome</keyword>
<dbReference type="PROSITE" id="PS50110">
    <property type="entry name" value="RESPONSE_REGULATORY"/>
    <property type="match status" value="1"/>
</dbReference>
<dbReference type="SMART" id="SM00448">
    <property type="entry name" value="REC"/>
    <property type="match status" value="1"/>
</dbReference>
<dbReference type="InterPro" id="IPR011006">
    <property type="entry name" value="CheY-like_superfamily"/>
</dbReference>
<evidence type="ECO:0000256" key="8">
    <source>
        <dbReference type="ARBA" id="ARBA00022692"/>
    </source>
</evidence>
<evidence type="ECO:0000256" key="10">
    <source>
        <dbReference type="ARBA" id="ARBA00022777"/>
    </source>
</evidence>
<dbReference type="RefSeq" id="WP_119911279.1">
    <property type="nucleotide sequence ID" value="NZ_QZCH01000017.1"/>
</dbReference>
<protein>
    <recommendedName>
        <fullName evidence="3">histidine kinase</fullName>
        <ecNumber evidence="3">2.7.13.3</ecNumber>
    </recommendedName>
</protein>
<proteinExistence type="predicted"/>
<dbReference type="PROSITE" id="PS50112">
    <property type="entry name" value="PAS"/>
    <property type="match status" value="2"/>
</dbReference>
<keyword evidence="6 16" id="KW-0597">Phosphoprotein</keyword>
<reference evidence="24 25" key="1">
    <citation type="submission" date="2018-09" db="EMBL/GenBank/DDBJ databases">
        <authorList>
            <person name="Wang F."/>
        </authorList>
    </citation>
    <scope>NUCLEOTIDE SEQUENCE [LARGE SCALE GENOMIC DNA]</scope>
    <source>
        <strain evidence="24 25">PLHSC7-2</strain>
    </source>
</reference>
<sequence length="1019" mass="113197">MSFRLKTIIAITLLQSALLLVLIISVVNFLKQTNEEQLKLHAQNTSALFATSVTDAVLATDLASLQSFIDEVTTNQDVMYARILNNNDVVLAEGGKPGMLALDHSPDHSLAETQDGVFDTHVDITASGVTFGRIEVGISTHPLQQQLGRAHRWIMLIASIEVALVLVFSFLLGSYLTRQLRNLKQASENIALAGPGHQIEVVGNDEIAEVGHALNAMSTTLATSYQQLSESIDKQRELTEIASQNQAKNNAILTASLDAMITIDDLGHVLDYNKMAEQVFGWRYEEIHQKNLADFIISPQKRDAHHQGMQQFLLTKSSPVLNQRLELNAMHKQGHSVPIEINIAPIETEQGMFFTAFIRDISDRLAAETELRLAAQTFESSEAIFICDTNSVIMRTNNAFTRITGYRNDEVVGKTPKVLASGQHDQAYYEQMWNSLIVNGEWSGEIYNKRKNGEIYPEYLNISSVKSENGEISHYIAHFMDITEQKTNEEKLRSARYEAEMSNESKSRFLATMSHEIRTPMNAVLGILGLLKDTDLTPRQLELVQMGRESGELLLTIINDILDFTKMDIDKLQLEHTRFDLHKLLRNCNELLNSLAFKKQLALTLQLGPQLPQFVSGDPDRLRQVLINLINNAIKFTRHGQVKVSASLVSTNGHNAIIRCRVSDTGIGIKPDHLASLFDEFTMVDQTHSRRYEGTGLGLAICKRLVTLMKGEITVTSEINHGSTFDFTIELQLAQESDDKQELSAQQIKQLPLNNVRVLLAEDNPANQMVIKSILEFAELQVDVVSNGFEAVEAVRTLPYDIVLMDISMPEMDGMEATQHIRQLSAPACNVPIVALTAHTLQGDKDRFLQASMNDYLSKPIDREATLACICRWTQTDPAPAALSQTAAPSTQNMDDYALVDESILLQLVADTSADIVPDLLLLYIEDSESRLALIQDAIAATDYKTLEFECHTIGSSAIAHGNVKLHHIARSAERACQQEDFAQAITAGQQLVNLAQPSFEKLSKRAKQGFMPSGATNA</sequence>
<dbReference type="InterPro" id="IPR005467">
    <property type="entry name" value="His_kinase_dom"/>
</dbReference>
<dbReference type="InterPro" id="IPR000014">
    <property type="entry name" value="PAS"/>
</dbReference>
<dbReference type="Gene3D" id="3.40.50.2300">
    <property type="match status" value="1"/>
</dbReference>
<keyword evidence="8 17" id="KW-0812">Transmembrane</keyword>
<dbReference type="SMART" id="SM00304">
    <property type="entry name" value="HAMP"/>
    <property type="match status" value="1"/>
</dbReference>
<dbReference type="Pfam" id="PF00512">
    <property type="entry name" value="HisKA"/>
    <property type="match status" value="1"/>
</dbReference>
<dbReference type="PROSITE" id="PS50894">
    <property type="entry name" value="HPT"/>
    <property type="match status" value="1"/>
</dbReference>
<dbReference type="Pfam" id="PF13426">
    <property type="entry name" value="PAS_9"/>
    <property type="match status" value="2"/>
</dbReference>
<dbReference type="FunFam" id="1.10.287.130:FF:000004">
    <property type="entry name" value="Ethylene receptor 1"/>
    <property type="match status" value="1"/>
</dbReference>
<feature type="domain" description="HAMP" evidence="22">
    <location>
        <begin position="174"/>
        <end position="226"/>
    </location>
</feature>
<dbReference type="SUPFAM" id="SSF55874">
    <property type="entry name" value="ATPase domain of HSP90 chaperone/DNA topoisomerase II/histidine kinase"/>
    <property type="match status" value="1"/>
</dbReference>